<dbReference type="Proteomes" id="UP000593567">
    <property type="component" value="Unassembled WGS sequence"/>
</dbReference>
<reference evidence="2" key="1">
    <citation type="submission" date="2020-06" db="EMBL/GenBank/DDBJ databases">
        <title>Draft genome of Bugula neritina, a colonial animal packing powerful symbionts and potential medicines.</title>
        <authorList>
            <person name="Rayko M."/>
        </authorList>
    </citation>
    <scope>NUCLEOTIDE SEQUENCE [LARGE SCALE GENOMIC DNA]</scope>
    <source>
        <strain evidence="2">Kwan_BN1</strain>
    </source>
</reference>
<feature type="compositionally biased region" description="Low complexity" evidence="1">
    <location>
        <begin position="10"/>
        <end position="24"/>
    </location>
</feature>
<feature type="compositionally biased region" description="Gly residues" evidence="1">
    <location>
        <begin position="582"/>
        <end position="591"/>
    </location>
</feature>
<feature type="compositionally biased region" description="Basic and acidic residues" evidence="1">
    <location>
        <begin position="602"/>
        <end position="616"/>
    </location>
</feature>
<protein>
    <submittedName>
        <fullName evidence="2">Uncharacterized protein</fullName>
    </submittedName>
</protein>
<comment type="caution">
    <text evidence="2">The sequence shown here is derived from an EMBL/GenBank/DDBJ whole genome shotgun (WGS) entry which is preliminary data.</text>
</comment>
<feature type="region of interest" description="Disordered" evidence="1">
    <location>
        <begin position="766"/>
        <end position="995"/>
    </location>
</feature>
<proteinExistence type="predicted"/>
<name>A0A7J7K0V7_BUGNE</name>
<feature type="compositionally biased region" description="Basic and acidic residues" evidence="1">
    <location>
        <begin position="216"/>
        <end position="236"/>
    </location>
</feature>
<feature type="compositionally biased region" description="Basic and acidic residues" evidence="1">
    <location>
        <begin position="428"/>
        <end position="439"/>
    </location>
</feature>
<feature type="compositionally biased region" description="Basic and acidic residues" evidence="1">
    <location>
        <begin position="904"/>
        <end position="919"/>
    </location>
</feature>
<keyword evidence="3" id="KW-1185">Reference proteome</keyword>
<feature type="compositionally biased region" description="Basic and acidic residues" evidence="1">
    <location>
        <begin position="318"/>
        <end position="332"/>
    </location>
</feature>
<feature type="region of interest" description="Disordered" evidence="1">
    <location>
        <begin position="1237"/>
        <end position="1263"/>
    </location>
</feature>
<accession>A0A7J7K0V7</accession>
<feature type="compositionally biased region" description="Basic and acidic residues" evidence="1">
    <location>
        <begin position="800"/>
        <end position="815"/>
    </location>
</feature>
<feature type="compositionally biased region" description="Polar residues" evidence="1">
    <location>
        <begin position="627"/>
        <end position="638"/>
    </location>
</feature>
<feature type="compositionally biased region" description="Polar residues" evidence="1">
    <location>
        <begin position="1093"/>
        <end position="1103"/>
    </location>
</feature>
<feature type="compositionally biased region" description="Polar residues" evidence="1">
    <location>
        <begin position="33"/>
        <end position="48"/>
    </location>
</feature>
<feature type="compositionally biased region" description="Polar residues" evidence="1">
    <location>
        <begin position="952"/>
        <end position="987"/>
    </location>
</feature>
<feature type="compositionally biased region" description="Low complexity" evidence="1">
    <location>
        <begin position="266"/>
        <end position="291"/>
    </location>
</feature>
<feature type="compositionally biased region" description="Low complexity" evidence="1">
    <location>
        <begin position="397"/>
        <end position="416"/>
    </location>
</feature>
<feature type="compositionally biased region" description="Polar residues" evidence="1">
    <location>
        <begin position="871"/>
        <end position="903"/>
    </location>
</feature>
<feature type="compositionally biased region" description="Polar residues" evidence="1">
    <location>
        <begin position="931"/>
        <end position="940"/>
    </location>
</feature>
<evidence type="ECO:0000313" key="2">
    <source>
        <dbReference type="EMBL" id="KAF6032269.1"/>
    </source>
</evidence>
<dbReference type="OrthoDB" id="1939715at2759"/>
<feature type="compositionally biased region" description="Low complexity" evidence="1">
    <location>
        <begin position="83"/>
        <end position="106"/>
    </location>
</feature>
<feature type="region of interest" description="Disordered" evidence="1">
    <location>
        <begin position="658"/>
        <end position="692"/>
    </location>
</feature>
<feature type="compositionally biased region" description="Low complexity" evidence="1">
    <location>
        <begin position="852"/>
        <end position="869"/>
    </location>
</feature>
<evidence type="ECO:0000313" key="3">
    <source>
        <dbReference type="Proteomes" id="UP000593567"/>
    </source>
</evidence>
<feature type="compositionally biased region" description="Gly residues" evidence="1">
    <location>
        <begin position="190"/>
        <end position="204"/>
    </location>
</feature>
<dbReference type="EMBL" id="VXIV02001521">
    <property type="protein sequence ID" value="KAF6032269.1"/>
    <property type="molecule type" value="Genomic_DNA"/>
</dbReference>
<feature type="compositionally biased region" description="Basic and acidic residues" evidence="1">
    <location>
        <begin position="452"/>
        <end position="466"/>
    </location>
</feature>
<feature type="compositionally biased region" description="Acidic residues" evidence="1">
    <location>
        <begin position="719"/>
        <end position="732"/>
    </location>
</feature>
<feature type="region of interest" description="Disordered" evidence="1">
    <location>
        <begin position="1076"/>
        <end position="1170"/>
    </location>
</feature>
<feature type="region of interest" description="Disordered" evidence="1">
    <location>
        <begin position="1"/>
        <end position="638"/>
    </location>
</feature>
<feature type="compositionally biased region" description="Polar residues" evidence="1">
    <location>
        <begin position="680"/>
        <end position="690"/>
    </location>
</feature>
<organism evidence="2 3">
    <name type="scientific">Bugula neritina</name>
    <name type="common">Brown bryozoan</name>
    <name type="synonym">Sertularia neritina</name>
    <dbReference type="NCBI Taxonomy" id="10212"/>
    <lineage>
        <taxon>Eukaryota</taxon>
        <taxon>Metazoa</taxon>
        <taxon>Spiralia</taxon>
        <taxon>Lophotrochozoa</taxon>
        <taxon>Bryozoa</taxon>
        <taxon>Gymnolaemata</taxon>
        <taxon>Cheilostomatida</taxon>
        <taxon>Flustrina</taxon>
        <taxon>Buguloidea</taxon>
        <taxon>Bugulidae</taxon>
        <taxon>Bugula</taxon>
    </lineage>
</organism>
<feature type="compositionally biased region" description="Basic and acidic residues" evidence="1">
    <location>
        <begin position="548"/>
        <end position="557"/>
    </location>
</feature>
<feature type="compositionally biased region" description="Low complexity" evidence="1">
    <location>
        <begin position="1139"/>
        <end position="1156"/>
    </location>
</feature>
<gene>
    <name evidence="2" type="ORF">EB796_009430</name>
</gene>
<feature type="compositionally biased region" description="Low complexity" evidence="1">
    <location>
        <begin position="1241"/>
        <end position="1258"/>
    </location>
</feature>
<feature type="compositionally biased region" description="Basic and acidic residues" evidence="1">
    <location>
        <begin position="131"/>
        <end position="182"/>
    </location>
</feature>
<feature type="region of interest" description="Disordered" evidence="1">
    <location>
        <begin position="715"/>
        <end position="752"/>
    </location>
</feature>
<evidence type="ECO:0000256" key="1">
    <source>
        <dbReference type="SAM" id="MobiDB-lite"/>
    </source>
</evidence>
<feature type="compositionally biased region" description="Low complexity" evidence="1">
    <location>
        <begin position="482"/>
        <end position="492"/>
    </location>
</feature>
<sequence length="1596" mass="167871">MVTLKRPTKSSAPASNSGGSSSAAKTEDLQRVAKQSSVVEKSTTQKANSGKEDSSKPAHPKQSAWGPTPAAQPASITSQNVEAKVAAPATSTAAAVATSDTSAAAKNGATVSAGNGFNREDRSKVSPAYSDTEKPPVKRYKEGREHGGTAGRYERSNSRGGRSEHHSERGQRRGGARPREFVRGGSASLGRGGPGRSSGVGGRGSRSVSSRGRGGSTREDWEGERAPPKRDTRSSKPEASNGPKESTKPPPSKESQRQQSSLDPNTSSTSTAASGATPTTTAANKPTAPAAVVSRSPTPPVNGVAADSVESATSPQHTDTKEPKGNEPKTGEEQPVGDRSVRRDDRRRGKGRPTKDTYVAPGSRARGGGNSRSQRTSDYYNYSEGYDEAYDSGRYGRGSSRPRASRGRGSYQSSRGNHPAHRGASRTNSRDDAGDKGPKIDQWNGPPEDGGADGHRRLDDAWDKGEQGYSQSYRGRGRGRGSRYSTRGQTTRGRGRHSTLPSSALSPVKRRQDSTNTENDPQEEWETASESSEHLKESGNQSNSRSHKQLEGDDSSQHRGNGANYRGSSRGYRGSGERGRGRGGSRGGGSSRSGHRGSSARDNGKYKEKGSDEKDTSSAASGARGNRTMTNGKAGNSTVYRLDNVSLDSPAAVAAALSNKNSELSDVSKPLSSKDKTANLKGNHSSSTKESVPAVVDPLDGFDLNNYAGVVIIDHMGDPGEESDSWQDEDGFQEVVSRKTRKHRQEQEAAAKAAIEAKAVELLKKERAAASGSRRGHGAQHSAAATSRPRKSKLPPRFLKQHEGKPKTDKFKIEQWDSELMERGAPSRPPQTKSVQEPPLQIGNWDQNMAVSESTVPATTTSTLTSINSRLGVSSASLTSVQSVGLSLDTKPSPSTGDKSSGSEQHDSGIDVSNDKDTGSVRSSPDAGTIVSPQMRSSLIGQPPHSHYPSALSPTQHGSTQHGSSASFTKSPITSRTAAVSNLNPTDSSHKLDFTFDTKQGSGTSAATSEISSAAAPSEVGAEFNMKLDSVKNLWPSAQKTNTNQLFGSNDTPSFQSPPSEVYEQQVELTAAGTTFSSNEGFPAARNDGYSLPPTNQSATNMFVSPGAEASSASAIGTRQPPSPRPPVNQLVSPRVTKSAGNVSGSVISGSASVDSEAPPSQPHSSQSLLTQSTLDGAASVFTPTFQPTYKGSLAPAQSPSATSLSSAILSHQQPSQNYGFMVNPASQQSLVDSSYGSFRSHSVSQHHSVSQPLQPSPALSTQQTNMAPMGLQQTALHQPPYLQSNMSAAVAASTPMIKATTMTLSNNFPSTKVSQFDVSSNQTSMQYLHQFDMPGIMGSQPVSSVTAPPPQSGAFRMPTPPAQNNQITQPHQSPFFSASTQNQNPIGFYAAPSTIQGASQSGFAIGLMSHPTAGAAIVPQGSLVLPSTTSPWPQQPSITPQSLKQFKAAGPTAVGNQMKVQLANHAAVMTSQPPFQMTVGAGSTGQPSNSAGVDYMRMAAQHLQQPSALLLQVGQPPNQQADKSHVTGASQLISASHMGGAKMGGANMMPAGSQLSMQKMLCESVLCYLNVERLRLPNDNNMAAVHPPYYHCCLT</sequence>